<feature type="signal peptide" evidence="1">
    <location>
        <begin position="1"/>
        <end position="17"/>
    </location>
</feature>
<protein>
    <recommendedName>
        <fullName evidence="4">Secreted protein</fullName>
    </recommendedName>
</protein>
<dbReference type="Proteomes" id="UP001054945">
    <property type="component" value="Unassembled WGS sequence"/>
</dbReference>
<evidence type="ECO:0008006" key="4">
    <source>
        <dbReference type="Google" id="ProtNLM"/>
    </source>
</evidence>
<feature type="chain" id="PRO_5043999987" description="Secreted protein" evidence="1">
    <location>
        <begin position="18"/>
        <end position="87"/>
    </location>
</feature>
<keyword evidence="3" id="KW-1185">Reference proteome</keyword>
<gene>
    <name evidence="2" type="ORF">CEXT_533471</name>
</gene>
<accession>A0AAV4XVU7</accession>
<dbReference type="EMBL" id="BPLR01018226">
    <property type="protein sequence ID" value="GIY97893.1"/>
    <property type="molecule type" value="Genomic_DNA"/>
</dbReference>
<evidence type="ECO:0000313" key="3">
    <source>
        <dbReference type="Proteomes" id="UP001054945"/>
    </source>
</evidence>
<evidence type="ECO:0000313" key="2">
    <source>
        <dbReference type="EMBL" id="GIY97893.1"/>
    </source>
</evidence>
<proteinExistence type="predicted"/>
<dbReference type="AlphaFoldDB" id="A0AAV4XVU7"/>
<name>A0AAV4XVU7_CAEEX</name>
<comment type="caution">
    <text evidence="2">The sequence shown here is derived from an EMBL/GenBank/DDBJ whole genome shotgun (WGS) entry which is preliminary data.</text>
</comment>
<evidence type="ECO:0000256" key="1">
    <source>
        <dbReference type="SAM" id="SignalP"/>
    </source>
</evidence>
<organism evidence="2 3">
    <name type="scientific">Caerostris extrusa</name>
    <name type="common">Bark spider</name>
    <name type="synonym">Caerostris bankana</name>
    <dbReference type="NCBI Taxonomy" id="172846"/>
    <lineage>
        <taxon>Eukaryota</taxon>
        <taxon>Metazoa</taxon>
        <taxon>Ecdysozoa</taxon>
        <taxon>Arthropoda</taxon>
        <taxon>Chelicerata</taxon>
        <taxon>Arachnida</taxon>
        <taxon>Araneae</taxon>
        <taxon>Araneomorphae</taxon>
        <taxon>Entelegynae</taxon>
        <taxon>Araneoidea</taxon>
        <taxon>Araneidae</taxon>
        <taxon>Caerostris</taxon>
    </lineage>
</organism>
<reference evidence="2 3" key="1">
    <citation type="submission" date="2021-06" db="EMBL/GenBank/DDBJ databases">
        <title>Caerostris extrusa draft genome.</title>
        <authorList>
            <person name="Kono N."/>
            <person name="Arakawa K."/>
        </authorList>
    </citation>
    <scope>NUCLEOTIDE SEQUENCE [LARGE SCALE GENOMIC DNA]</scope>
</reference>
<sequence length="87" mass="10469">MFHVCVYCVMTCLTVWAGLFCDRRRRPQRRQSRGGLRRGATVPRCWGHPMVVTNTSEMCLWWGDLQQVAWKDQEPLRYHSDSRRQQW</sequence>
<keyword evidence="1" id="KW-0732">Signal</keyword>